<keyword evidence="3 4" id="KW-0560">Oxidoreductase</keyword>
<dbReference type="eggNOG" id="COG2099">
    <property type="taxonomic scope" value="Bacteria"/>
</dbReference>
<dbReference type="PATRIC" id="fig|111780.3.peg.73"/>
<dbReference type="RefSeq" id="WP_015191370.1">
    <property type="nucleotide sequence ID" value="NC_019748.1"/>
</dbReference>
<protein>
    <submittedName>
        <fullName evidence="4">Precorrin-6A reductase</fullName>
        <ecNumber evidence="4">1.3.1.54</ecNumber>
    </submittedName>
</protein>
<dbReference type="PANTHER" id="PTHR36925:SF1">
    <property type="entry name" value="COBALT-PRECORRIN-6A REDUCTASE"/>
    <property type="match status" value="1"/>
</dbReference>
<dbReference type="STRING" id="111780.Sta7437_0075"/>
<organism evidence="4 5">
    <name type="scientific">Stanieria cyanosphaera (strain ATCC 29371 / PCC 7437)</name>
    <dbReference type="NCBI Taxonomy" id="111780"/>
    <lineage>
        <taxon>Bacteria</taxon>
        <taxon>Bacillati</taxon>
        <taxon>Cyanobacteriota</taxon>
        <taxon>Cyanophyceae</taxon>
        <taxon>Pleurocapsales</taxon>
        <taxon>Dermocarpellaceae</taxon>
        <taxon>Stanieria</taxon>
    </lineage>
</organism>
<dbReference type="HOGENOM" id="CLU_068627_1_0_3"/>
<dbReference type="UniPathway" id="UPA00148"/>
<dbReference type="KEGG" id="scs:Sta7437_0075"/>
<dbReference type="NCBIfam" id="TIGR00715">
    <property type="entry name" value="precor6x_red"/>
    <property type="match status" value="1"/>
</dbReference>
<dbReference type="AlphaFoldDB" id="K9XPU6"/>
<evidence type="ECO:0000256" key="1">
    <source>
        <dbReference type="ARBA" id="ARBA00004953"/>
    </source>
</evidence>
<dbReference type="Pfam" id="PF02571">
    <property type="entry name" value="CbiJ"/>
    <property type="match status" value="1"/>
</dbReference>
<dbReference type="PANTHER" id="PTHR36925">
    <property type="entry name" value="COBALT-PRECORRIN-6A REDUCTASE"/>
    <property type="match status" value="1"/>
</dbReference>
<accession>K9XPU6</accession>
<dbReference type="Proteomes" id="UP000010473">
    <property type="component" value="Chromosome"/>
</dbReference>
<evidence type="ECO:0000256" key="2">
    <source>
        <dbReference type="ARBA" id="ARBA00022573"/>
    </source>
</evidence>
<dbReference type="NCBIfam" id="NF005968">
    <property type="entry name" value="PRK08057.1-2"/>
    <property type="match status" value="1"/>
</dbReference>
<evidence type="ECO:0000313" key="5">
    <source>
        <dbReference type="Proteomes" id="UP000010473"/>
    </source>
</evidence>
<dbReference type="InterPro" id="IPR003723">
    <property type="entry name" value="Precorrin-6x_reduct"/>
</dbReference>
<evidence type="ECO:0000313" key="4">
    <source>
        <dbReference type="EMBL" id="AFZ33697.1"/>
    </source>
</evidence>
<name>K9XPU6_STAC7</name>
<proteinExistence type="predicted"/>
<keyword evidence="5" id="KW-1185">Reference proteome</keyword>
<dbReference type="GO" id="GO:0009236">
    <property type="term" value="P:cobalamin biosynthetic process"/>
    <property type="evidence" value="ECO:0007669"/>
    <property type="project" value="UniProtKB-UniPathway"/>
</dbReference>
<dbReference type="EMBL" id="CP003653">
    <property type="protein sequence ID" value="AFZ33697.1"/>
    <property type="molecule type" value="Genomic_DNA"/>
</dbReference>
<sequence length="244" mass="26843">MRVLILGGTGDAFELAVKASTIEGIEVILSLAGRTSQPAKINVQTRIGGFGGIEGLVNYLKNNAIALLIDATHPYAAQISFNAATAAQICNIPYLILVRPPWQPTKQDDWIEVENLQAAADLLPTLAKRVFLTIGKQELSTFAHLQEIWFLMRMIDPPTSDRLIPKGEILLDKGTFAVAEEIKLLKKYQIQAIVSKNSGGEATYAKIIAARELGLPVVMVKRPIIPESDRFSNVESVLKWLNHF</sequence>
<dbReference type="OrthoDB" id="9780707at2"/>
<gene>
    <name evidence="4" type="ordered locus">Sta7437_0075</name>
</gene>
<keyword evidence="2" id="KW-0169">Cobalamin biosynthesis</keyword>
<evidence type="ECO:0000256" key="3">
    <source>
        <dbReference type="ARBA" id="ARBA00023002"/>
    </source>
</evidence>
<dbReference type="EC" id="1.3.1.54" evidence="4"/>
<reference evidence="5" key="1">
    <citation type="journal article" date="2013" name="Proc. Natl. Acad. Sci. U.S.A.">
        <title>Improving the coverage of the cyanobacterial phylum using diversity-driven genome sequencing.</title>
        <authorList>
            <person name="Shih P.M."/>
            <person name="Wu D."/>
            <person name="Latifi A."/>
            <person name="Axen S.D."/>
            <person name="Fewer D.P."/>
            <person name="Talla E."/>
            <person name="Calteau A."/>
            <person name="Cai F."/>
            <person name="Tandeau de Marsac N."/>
            <person name="Rippka R."/>
            <person name="Herdman M."/>
            <person name="Sivonen K."/>
            <person name="Coursin T."/>
            <person name="Laurent T."/>
            <person name="Goodwin L."/>
            <person name="Nolan M."/>
            <person name="Davenport K.W."/>
            <person name="Han C.S."/>
            <person name="Rubin E.M."/>
            <person name="Eisen J.A."/>
            <person name="Woyke T."/>
            <person name="Gugger M."/>
            <person name="Kerfeld C.A."/>
        </authorList>
    </citation>
    <scope>NUCLEOTIDE SEQUENCE [LARGE SCALE GENOMIC DNA]</scope>
    <source>
        <strain evidence="5">ATCC 29371 / PCC 7437</strain>
    </source>
</reference>
<dbReference type="PROSITE" id="PS51014">
    <property type="entry name" value="COBK_CBIJ"/>
    <property type="match status" value="1"/>
</dbReference>
<dbReference type="GO" id="GO:0016994">
    <property type="term" value="F:precorrin-6A reductase activity"/>
    <property type="evidence" value="ECO:0007669"/>
    <property type="project" value="UniProtKB-EC"/>
</dbReference>
<comment type="pathway">
    <text evidence="1">Cofactor biosynthesis; adenosylcobalamin biosynthesis.</text>
</comment>